<dbReference type="NCBIfam" id="TIGR03696">
    <property type="entry name" value="Rhs_assc_core"/>
    <property type="match status" value="1"/>
</dbReference>
<evidence type="ECO:0000313" key="1">
    <source>
        <dbReference type="EMBL" id="HGS87505.1"/>
    </source>
</evidence>
<dbReference type="AlphaFoldDB" id="A0A7C4PXQ2"/>
<dbReference type="PANTHER" id="PTHR32305">
    <property type="match status" value="1"/>
</dbReference>
<proteinExistence type="predicted"/>
<dbReference type="Gene3D" id="2.180.10.10">
    <property type="entry name" value="RHS repeat-associated core"/>
    <property type="match status" value="1"/>
</dbReference>
<gene>
    <name evidence="1" type="ORF">ENT17_07785</name>
</gene>
<sequence>MITNCHFTAQREEATLSLYDYRARFYDPLLGRFIQPDSLVPGADDPLAWDRYVYTLNNPVRYTDPSGHMFSVDMDSGVKPEVIAKEIEHEFEWKIHGEWKLEQLFIVWNTAIFLRHSIATFRNDDGINWIRNYLGGTNFYLSIFDFSLAPNEKSVFLPKNFENMLWEGGVNGMILHELAHVLDNRIALESARGARIYPSALKGNGNINGVLIPAVIAGGGPADELYKFAGGTPEFLRFRGGINTPIQNQFGINYSYGNNSSADYFAHAFMVSIIDYSNVPEIARLWMKTYISLLK</sequence>
<comment type="caution">
    <text evidence="1">The sequence shown here is derived from an EMBL/GenBank/DDBJ whole genome shotgun (WGS) entry which is preliminary data.</text>
</comment>
<name>A0A7C4PXQ2_9CHLR</name>
<protein>
    <submittedName>
        <fullName evidence="1">RHS repeat-associated core domain-containing protein</fullName>
    </submittedName>
</protein>
<dbReference type="PANTHER" id="PTHR32305:SF17">
    <property type="entry name" value="TRNA NUCLEASE WAPA"/>
    <property type="match status" value="1"/>
</dbReference>
<organism evidence="1">
    <name type="scientific">Bellilinea caldifistulae</name>
    <dbReference type="NCBI Taxonomy" id="360411"/>
    <lineage>
        <taxon>Bacteria</taxon>
        <taxon>Bacillati</taxon>
        <taxon>Chloroflexota</taxon>
        <taxon>Anaerolineae</taxon>
        <taxon>Anaerolineales</taxon>
        <taxon>Anaerolineaceae</taxon>
        <taxon>Bellilinea</taxon>
    </lineage>
</organism>
<reference evidence="1" key="1">
    <citation type="journal article" date="2020" name="mSystems">
        <title>Genome- and Community-Level Interaction Insights into Carbon Utilization and Element Cycling Functions of Hydrothermarchaeota in Hydrothermal Sediment.</title>
        <authorList>
            <person name="Zhou Z."/>
            <person name="Liu Y."/>
            <person name="Xu W."/>
            <person name="Pan J."/>
            <person name="Luo Z.H."/>
            <person name="Li M."/>
        </authorList>
    </citation>
    <scope>NUCLEOTIDE SEQUENCE [LARGE SCALE GENOMIC DNA]</scope>
    <source>
        <strain evidence="1">SpSt-556</strain>
    </source>
</reference>
<dbReference type="InterPro" id="IPR022385">
    <property type="entry name" value="Rhs_assc_core"/>
</dbReference>
<dbReference type="EMBL" id="DSXR01000079">
    <property type="protein sequence ID" value="HGS87505.1"/>
    <property type="molecule type" value="Genomic_DNA"/>
</dbReference>
<dbReference type="InterPro" id="IPR050708">
    <property type="entry name" value="T6SS_VgrG/RHS"/>
</dbReference>
<accession>A0A7C4PXQ2</accession>